<evidence type="ECO:0000313" key="2">
    <source>
        <dbReference type="EMBL" id="GAA1617878.1"/>
    </source>
</evidence>
<dbReference type="InterPro" id="IPR043129">
    <property type="entry name" value="ATPase_NBD"/>
</dbReference>
<dbReference type="PANTHER" id="PTHR18964">
    <property type="entry name" value="ROK (REPRESSOR, ORF, KINASE) FAMILY"/>
    <property type="match status" value="1"/>
</dbReference>
<dbReference type="PANTHER" id="PTHR18964:SF169">
    <property type="entry name" value="N-ACETYLMANNOSAMINE KINASE"/>
    <property type="match status" value="1"/>
</dbReference>
<organism evidence="2 3">
    <name type="scientific">Kribbella sancticallisti</name>
    <dbReference type="NCBI Taxonomy" id="460087"/>
    <lineage>
        <taxon>Bacteria</taxon>
        <taxon>Bacillati</taxon>
        <taxon>Actinomycetota</taxon>
        <taxon>Actinomycetes</taxon>
        <taxon>Propionibacteriales</taxon>
        <taxon>Kribbellaceae</taxon>
        <taxon>Kribbella</taxon>
    </lineage>
</organism>
<sequence>MSSGVPVLEIGGSHVTAAVVRPGEWVVDGVHRAKLDSKLPAGEIVAQLVAAARQLPLASGLAVAIPGPFDFEAGVAWYRRDKFASLYGHDLGQSLRDELGLDRVVFLNDAEAFTVGEWGAGVLRGHDRCAGITVGTGIGSAFLDDGRAVRTGDEVPPGGELYRTEYEGREIEEWISARAILRSYFDRVGAEEDGIGVKEIADRARGGEVVARDALLDAFGALSAALVPWLERFGATKVVLGGSIAGAFDLVASVFPFDVAPTEDAEHSALLGAAAHYERSTG</sequence>
<accession>A0ABP4QQZ9</accession>
<gene>
    <name evidence="2" type="ORF">GCM10009789_84820</name>
</gene>
<name>A0ABP4QQZ9_9ACTN</name>
<dbReference type="EMBL" id="BAAAOS010000068">
    <property type="protein sequence ID" value="GAA1617878.1"/>
    <property type="molecule type" value="Genomic_DNA"/>
</dbReference>
<dbReference type="Pfam" id="PF00480">
    <property type="entry name" value="ROK"/>
    <property type="match status" value="1"/>
</dbReference>
<dbReference type="Proteomes" id="UP001500393">
    <property type="component" value="Unassembled WGS sequence"/>
</dbReference>
<comment type="similarity">
    <text evidence="1">Belongs to the ROK (NagC/XylR) family.</text>
</comment>
<dbReference type="SUPFAM" id="SSF53067">
    <property type="entry name" value="Actin-like ATPase domain"/>
    <property type="match status" value="1"/>
</dbReference>
<comment type="caution">
    <text evidence="2">The sequence shown here is derived from an EMBL/GenBank/DDBJ whole genome shotgun (WGS) entry which is preliminary data.</text>
</comment>
<proteinExistence type="inferred from homology"/>
<dbReference type="Gene3D" id="3.30.420.40">
    <property type="match status" value="2"/>
</dbReference>
<keyword evidence="3" id="KW-1185">Reference proteome</keyword>
<reference evidence="3" key="1">
    <citation type="journal article" date="2019" name="Int. J. Syst. Evol. Microbiol.">
        <title>The Global Catalogue of Microorganisms (GCM) 10K type strain sequencing project: providing services to taxonomists for standard genome sequencing and annotation.</title>
        <authorList>
            <consortium name="The Broad Institute Genomics Platform"/>
            <consortium name="The Broad Institute Genome Sequencing Center for Infectious Disease"/>
            <person name="Wu L."/>
            <person name="Ma J."/>
        </authorList>
    </citation>
    <scope>NUCLEOTIDE SEQUENCE [LARGE SCALE GENOMIC DNA]</scope>
    <source>
        <strain evidence="3">JCM 14969</strain>
    </source>
</reference>
<evidence type="ECO:0000256" key="1">
    <source>
        <dbReference type="ARBA" id="ARBA00006479"/>
    </source>
</evidence>
<dbReference type="InterPro" id="IPR000600">
    <property type="entry name" value="ROK"/>
</dbReference>
<dbReference type="RefSeq" id="WP_344222454.1">
    <property type="nucleotide sequence ID" value="NZ_BAAAOS010000068.1"/>
</dbReference>
<protein>
    <submittedName>
        <fullName evidence="2">ROK family protein</fullName>
    </submittedName>
</protein>
<evidence type="ECO:0000313" key="3">
    <source>
        <dbReference type="Proteomes" id="UP001500393"/>
    </source>
</evidence>